<dbReference type="Gene3D" id="1.10.530.10">
    <property type="match status" value="1"/>
</dbReference>
<evidence type="ECO:0000313" key="4">
    <source>
        <dbReference type="Proteomes" id="UP001326110"/>
    </source>
</evidence>
<sequence length="254" mass="26120">MSQFNPTAFTAATAATASNISATRPTAGFGGMVSTGAFSSTFQQVQSDVVGYISRGDGGFSSSGANSAAPSSAQAMQLAALNARHATGVIDDGGMDSDSRQQFLASVTPWASEAADKLGVSPELVVAHAALESGWGRQPLRKGGIDTNNLFGIKAGSGWQGDVASATTTEFEHGAMLKKTERFRSYPDTASAFRDYAELLAGNPRYQGALNTGSDARAFANGLARGGYATDPGYADKLARLATQLQRASAATAD</sequence>
<dbReference type="RefSeq" id="WP_019919824.1">
    <property type="nucleotide sequence ID" value="NZ_CP140152.1"/>
</dbReference>
<gene>
    <name evidence="3" type="ORF">SR858_15065</name>
</gene>
<protein>
    <submittedName>
        <fullName evidence="3">Glucosaminidase domain-containing protein</fullName>
    </submittedName>
</protein>
<accession>A0ABZ0XRN1</accession>
<dbReference type="EMBL" id="CP140152">
    <property type="protein sequence ID" value="WQH02395.1"/>
    <property type="molecule type" value="Genomic_DNA"/>
</dbReference>
<evidence type="ECO:0000313" key="3">
    <source>
        <dbReference type="EMBL" id="WQH02395.1"/>
    </source>
</evidence>
<dbReference type="Pfam" id="PF01832">
    <property type="entry name" value="Glucosaminidase"/>
    <property type="match status" value="1"/>
</dbReference>
<dbReference type="InterPro" id="IPR002901">
    <property type="entry name" value="MGlyc_endo_b_GlcNAc-like_dom"/>
</dbReference>
<name>A0ABZ0XRN1_9BURK</name>
<evidence type="ECO:0000259" key="2">
    <source>
        <dbReference type="SMART" id="SM00047"/>
    </source>
</evidence>
<keyword evidence="4" id="KW-1185">Reference proteome</keyword>
<dbReference type="SMART" id="SM00047">
    <property type="entry name" value="LYZ2"/>
    <property type="match status" value="1"/>
</dbReference>
<organism evidence="3 4">
    <name type="scientific">Duganella zoogloeoides</name>
    <dbReference type="NCBI Taxonomy" id="75659"/>
    <lineage>
        <taxon>Bacteria</taxon>
        <taxon>Pseudomonadati</taxon>
        <taxon>Pseudomonadota</taxon>
        <taxon>Betaproteobacteria</taxon>
        <taxon>Burkholderiales</taxon>
        <taxon>Oxalobacteraceae</taxon>
        <taxon>Telluria group</taxon>
        <taxon>Duganella</taxon>
    </lineage>
</organism>
<evidence type="ECO:0000256" key="1">
    <source>
        <dbReference type="ARBA" id="ARBA00022801"/>
    </source>
</evidence>
<reference evidence="3 4" key="1">
    <citation type="submission" date="2023-11" db="EMBL/GenBank/DDBJ databases">
        <title>MicrobeMod: A computational toolkit for identifying prokaryotic methylation and restriction-modification with nanopore sequencing.</title>
        <authorList>
            <person name="Crits-Christoph A."/>
            <person name="Kang S.C."/>
            <person name="Lee H."/>
            <person name="Ostrov N."/>
        </authorList>
    </citation>
    <scope>NUCLEOTIDE SEQUENCE [LARGE SCALE GENOMIC DNA]</scope>
    <source>
        <strain evidence="3 4">ATCC 25935</strain>
    </source>
</reference>
<proteinExistence type="predicted"/>
<dbReference type="Gene3D" id="2.10.70.40">
    <property type="entry name" value="peptidoglycan hydrolase"/>
    <property type="match status" value="1"/>
</dbReference>
<dbReference type="PANTHER" id="PTHR33308:SF9">
    <property type="entry name" value="PEPTIDOGLYCAN HYDROLASE FLGJ"/>
    <property type="match status" value="1"/>
</dbReference>
<dbReference type="InterPro" id="IPR051056">
    <property type="entry name" value="Glycosyl_Hydrolase_73"/>
</dbReference>
<dbReference type="PANTHER" id="PTHR33308">
    <property type="entry name" value="PEPTIDOGLYCAN HYDROLASE FLGJ"/>
    <property type="match status" value="1"/>
</dbReference>
<dbReference type="GeneID" id="43161748"/>
<keyword evidence="1" id="KW-0378">Hydrolase</keyword>
<feature type="domain" description="Mannosyl-glycoprotein endo-beta-N-acetylglucosamidase-like" evidence="2">
    <location>
        <begin position="92"/>
        <end position="254"/>
    </location>
</feature>
<dbReference type="Proteomes" id="UP001326110">
    <property type="component" value="Chromosome"/>
</dbReference>